<dbReference type="RefSeq" id="WP_358360856.1">
    <property type="nucleotide sequence ID" value="NZ_JBEZFP010000109.1"/>
</dbReference>
<feature type="transmembrane region" description="Helical" evidence="1">
    <location>
        <begin position="120"/>
        <end position="138"/>
    </location>
</feature>
<feature type="transmembrane region" description="Helical" evidence="1">
    <location>
        <begin position="144"/>
        <end position="166"/>
    </location>
</feature>
<accession>A0ABV3DQN7</accession>
<feature type="transmembrane region" description="Helical" evidence="1">
    <location>
        <begin position="30"/>
        <end position="51"/>
    </location>
</feature>
<keyword evidence="1" id="KW-1133">Transmembrane helix</keyword>
<keyword evidence="1" id="KW-0472">Membrane</keyword>
<keyword evidence="3" id="KW-1185">Reference proteome</keyword>
<name>A0ABV3DQN7_9ACTN</name>
<reference evidence="2 3" key="1">
    <citation type="submission" date="2024-06" db="EMBL/GenBank/DDBJ databases">
        <title>The Natural Products Discovery Center: Release of the First 8490 Sequenced Strains for Exploring Actinobacteria Biosynthetic Diversity.</title>
        <authorList>
            <person name="Kalkreuter E."/>
            <person name="Kautsar S.A."/>
            <person name="Yang D."/>
            <person name="Bader C.D."/>
            <person name="Teijaro C.N."/>
            <person name="Fluegel L."/>
            <person name="Davis C.M."/>
            <person name="Simpson J.R."/>
            <person name="Lauterbach L."/>
            <person name="Steele A.D."/>
            <person name="Gui C."/>
            <person name="Meng S."/>
            <person name="Li G."/>
            <person name="Viehrig K."/>
            <person name="Ye F."/>
            <person name="Su P."/>
            <person name="Kiefer A.F."/>
            <person name="Nichols A."/>
            <person name="Cepeda A.J."/>
            <person name="Yan W."/>
            <person name="Fan B."/>
            <person name="Jiang Y."/>
            <person name="Adhikari A."/>
            <person name="Zheng C.-J."/>
            <person name="Schuster L."/>
            <person name="Cowan T.M."/>
            <person name="Smanski M.J."/>
            <person name="Chevrette M.G."/>
            <person name="De Carvalho L.P.S."/>
            <person name="Shen B."/>
        </authorList>
    </citation>
    <scope>NUCLEOTIDE SEQUENCE [LARGE SCALE GENOMIC DNA]</scope>
    <source>
        <strain evidence="2 3">NPDC048946</strain>
    </source>
</reference>
<dbReference type="Proteomes" id="UP001551482">
    <property type="component" value="Unassembled WGS sequence"/>
</dbReference>
<gene>
    <name evidence="2" type="ORF">AB0C36_31695</name>
</gene>
<feature type="transmembrane region" description="Helical" evidence="1">
    <location>
        <begin position="72"/>
        <end position="90"/>
    </location>
</feature>
<evidence type="ECO:0000313" key="2">
    <source>
        <dbReference type="EMBL" id="MEU8138060.1"/>
    </source>
</evidence>
<proteinExistence type="predicted"/>
<feature type="transmembrane region" description="Helical" evidence="1">
    <location>
        <begin position="96"/>
        <end position="113"/>
    </location>
</feature>
<protein>
    <submittedName>
        <fullName evidence="2">Uncharacterized protein</fullName>
    </submittedName>
</protein>
<dbReference type="EMBL" id="JBEZFP010000109">
    <property type="protein sequence ID" value="MEU8138060.1"/>
    <property type="molecule type" value="Genomic_DNA"/>
</dbReference>
<sequence length="176" mass="17892">MFKSGVGFFALFGLGWWLLATGGLGGVPGVTAVIVGGAVTAGVLLAARRLPAAAPDGSLSPARRRRFHQVNAVQWLLIVVIAVVCARAGAPSLIGPLVAAVVGLHFLPLAAVFEQHRLRVPAAALVAVGATGTAVWLADGPDTSVRLVAGLGSAVTLWATAVWTLHGIRNGARSAR</sequence>
<organism evidence="2 3">
    <name type="scientific">Streptodolium elevatio</name>
    <dbReference type="NCBI Taxonomy" id="3157996"/>
    <lineage>
        <taxon>Bacteria</taxon>
        <taxon>Bacillati</taxon>
        <taxon>Actinomycetota</taxon>
        <taxon>Actinomycetes</taxon>
        <taxon>Kitasatosporales</taxon>
        <taxon>Streptomycetaceae</taxon>
        <taxon>Streptodolium</taxon>
    </lineage>
</organism>
<keyword evidence="1" id="KW-0812">Transmembrane</keyword>
<comment type="caution">
    <text evidence="2">The sequence shown here is derived from an EMBL/GenBank/DDBJ whole genome shotgun (WGS) entry which is preliminary data.</text>
</comment>
<evidence type="ECO:0000313" key="3">
    <source>
        <dbReference type="Proteomes" id="UP001551482"/>
    </source>
</evidence>
<evidence type="ECO:0000256" key="1">
    <source>
        <dbReference type="SAM" id="Phobius"/>
    </source>
</evidence>